<proteinExistence type="predicted"/>
<dbReference type="EMBL" id="SWKU01000007">
    <property type="protein sequence ID" value="KAF3005182.1"/>
    <property type="molecule type" value="Genomic_DNA"/>
</dbReference>
<protein>
    <submittedName>
        <fullName evidence="2">Uncharacterized protein</fullName>
    </submittedName>
</protein>
<organism evidence="2 3">
    <name type="scientific">Curvularia kusanoi</name>
    <name type="common">Cochliobolus kusanoi</name>
    <dbReference type="NCBI Taxonomy" id="90978"/>
    <lineage>
        <taxon>Eukaryota</taxon>
        <taxon>Fungi</taxon>
        <taxon>Dikarya</taxon>
        <taxon>Ascomycota</taxon>
        <taxon>Pezizomycotina</taxon>
        <taxon>Dothideomycetes</taxon>
        <taxon>Pleosporomycetidae</taxon>
        <taxon>Pleosporales</taxon>
        <taxon>Pleosporineae</taxon>
        <taxon>Pleosporaceae</taxon>
        <taxon>Curvularia</taxon>
    </lineage>
</organism>
<feature type="region of interest" description="Disordered" evidence="1">
    <location>
        <begin position="1"/>
        <end position="54"/>
    </location>
</feature>
<reference evidence="2" key="1">
    <citation type="submission" date="2019-04" db="EMBL/GenBank/DDBJ databases">
        <title>Sequencing of skin fungus with MAO and IRED activity.</title>
        <authorList>
            <person name="Marsaioli A.J."/>
            <person name="Bonatto J.M.C."/>
            <person name="Reis Junior O."/>
        </authorList>
    </citation>
    <scope>NUCLEOTIDE SEQUENCE</scope>
    <source>
        <strain evidence="2">30M1</strain>
    </source>
</reference>
<name>A0A9P4THE1_CURKU</name>
<accession>A0A9P4THE1</accession>
<keyword evidence="3" id="KW-1185">Reference proteome</keyword>
<feature type="region of interest" description="Disordered" evidence="1">
    <location>
        <begin position="159"/>
        <end position="178"/>
    </location>
</feature>
<comment type="caution">
    <text evidence="2">The sequence shown here is derived from an EMBL/GenBank/DDBJ whole genome shotgun (WGS) entry which is preliminary data.</text>
</comment>
<gene>
    <name evidence="2" type="ORF">E8E13_010681</name>
</gene>
<sequence length="199" mass="22512">MAQDQRPSPASQYEMFQNPRSEYGQVYHPQPRPGFGFNPPGRGEQFGPQPTNFVYRGSFYEPTWDRNERLLPFGPPVGAPTYSSREPNHGSRAPSHEPSYGHDIPMHPGQVYANRPTLSAPPRPWPTERHMYREYHDQGPGPFSSEYGYQGRNGPPIGGHANHDGYQPGLNGLAHPHNPNEYGNWGNAPPWWQEGMGRR</sequence>
<dbReference type="AlphaFoldDB" id="A0A9P4THE1"/>
<evidence type="ECO:0000313" key="2">
    <source>
        <dbReference type="EMBL" id="KAF3005182.1"/>
    </source>
</evidence>
<dbReference type="Proteomes" id="UP000801428">
    <property type="component" value="Unassembled WGS sequence"/>
</dbReference>
<evidence type="ECO:0000313" key="3">
    <source>
        <dbReference type="Proteomes" id="UP000801428"/>
    </source>
</evidence>
<feature type="compositionally biased region" description="Polar residues" evidence="1">
    <location>
        <begin position="1"/>
        <end position="20"/>
    </location>
</feature>
<feature type="region of interest" description="Disordered" evidence="1">
    <location>
        <begin position="75"/>
        <end position="97"/>
    </location>
</feature>
<evidence type="ECO:0000256" key="1">
    <source>
        <dbReference type="SAM" id="MobiDB-lite"/>
    </source>
</evidence>
<feature type="compositionally biased region" description="Low complexity" evidence="1">
    <location>
        <begin position="33"/>
        <end position="43"/>
    </location>
</feature>